<comment type="catalytic activity">
    <reaction evidence="9 10">
        <text>propanoyl-CoA + phosphate = propanoyl phosphate + CoA</text>
        <dbReference type="Rhea" id="RHEA:28046"/>
        <dbReference type="ChEBI" id="CHEBI:43474"/>
        <dbReference type="ChEBI" id="CHEBI:57287"/>
        <dbReference type="ChEBI" id="CHEBI:57392"/>
        <dbReference type="ChEBI" id="CHEBI:58933"/>
        <dbReference type="EC" id="2.3.1.222"/>
    </reaction>
</comment>
<keyword evidence="5 10" id="KW-0808">Transferase</keyword>
<name>A0A0R1S704_9LACO</name>
<gene>
    <name evidence="11" type="ORF">FC85_GL001974</name>
</gene>
<evidence type="ECO:0000313" key="12">
    <source>
        <dbReference type="Proteomes" id="UP000052013"/>
    </source>
</evidence>
<evidence type="ECO:0000313" key="11">
    <source>
        <dbReference type="EMBL" id="KRL62466.1"/>
    </source>
</evidence>
<evidence type="ECO:0000256" key="10">
    <source>
        <dbReference type="PIRNR" id="PIRNR010130"/>
    </source>
</evidence>
<dbReference type="EMBL" id="AZEY01000108">
    <property type="protein sequence ID" value="KRL62466.1"/>
    <property type="molecule type" value="Genomic_DNA"/>
</dbReference>
<protein>
    <recommendedName>
        <fullName evidence="4 10">Phosphate propanoyltransferase</fullName>
        <ecNumber evidence="3 10">2.3.1.222</ecNumber>
    </recommendedName>
</protein>
<evidence type="ECO:0000256" key="3">
    <source>
        <dbReference type="ARBA" id="ARBA00012206"/>
    </source>
</evidence>
<keyword evidence="8 10" id="KW-0012">Acyltransferase</keyword>
<dbReference type="EC" id="2.3.1.222" evidence="3 10"/>
<comment type="caution">
    <text evidence="11">The sequence shown here is derived from an EMBL/GenBank/DDBJ whole genome shotgun (WGS) entry which is preliminary data.</text>
</comment>
<dbReference type="AlphaFoldDB" id="A0A0R1S704"/>
<dbReference type="UniPathway" id="UPA00621"/>
<keyword evidence="6" id="KW-0479">Metal-binding</keyword>
<dbReference type="PATRIC" id="fig|1423739.3.peg.2059"/>
<comment type="similarity">
    <text evidence="2 10">Belongs to the PduL family.</text>
</comment>
<accession>A0A0R1S704</accession>
<dbReference type="STRING" id="1423739.FC85_GL001974"/>
<comment type="pathway">
    <text evidence="10">Polyol metabolism; 1,2-propanediol degradation.</text>
</comment>
<evidence type="ECO:0000256" key="9">
    <source>
        <dbReference type="ARBA" id="ARBA00047589"/>
    </source>
</evidence>
<dbReference type="GO" id="GO:0051144">
    <property type="term" value="P:1,2-propanediol catabolic process"/>
    <property type="evidence" value="ECO:0007669"/>
    <property type="project" value="UniProtKB-UniPathway"/>
</dbReference>
<dbReference type="PANTHER" id="PTHR39453:SF1">
    <property type="entry name" value="PHOSPHATE PROPANOYLTRANSFERASE"/>
    <property type="match status" value="1"/>
</dbReference>
<evidence type="ECO:0000256" key="8">
    <source>
        <dbReference type="ARBA" id="ARBA00023315"/>
    </source>
</evidence>
<evidence type="ECO:0000256" key="4">
    <source>
        <dbReference type="ARBA" id="ARBA00020837"/>
    </source>
</evidence>
<dbReference type="Proteomes" id="UP000052013">
    <property type="component" value="Unassembled WGS sequence"/>
</dbReference>
<dbReference type="GO" id="GO:0016747">
    <property type="term" value="F:acyltransferase activity, transferring groups other than amino-acyl groups"/>
    <property type="evidence" value="ECO:0007669"/>
    <property type="project" value="InterPro"/>
</dbReference>
<proteinExistence type="inferred from homology"/>
<sequence length="213" mass="23692">MEINEEKLRLIIRQVIHEMADPYRVPIGVSNHHIHLTKHDFQTLFPGQTMKVRAQLKQPGEFASEQTATVIGPLGTVQHVRILGPYRSHSQVEIARSEAIAIGVDAPIRLSGHLDNTPSVQLQTKDGTVTVQGVIVAKRHIHMSLDDAKRFGVAAGDEVSVDVLSNDRRTTFHNVVCRPRKDFVLEMHIDTDEANAANVNNDTVGHIIVEKDK</sequence>
<dbReference type="PIRSF" id="PIRSF010130">
    <property type="entry name" value="PduL"/>
    <property type="match status" value="1"/>
</dbReference>
<keyword evidence="7" id="KW-0862">Zinc</keyword>
<evidence type="ECO:0000256" key="7">
    <source>
        <dbReference type="ARBA" id="ARBA00022833"/>
    </source>
</evidence>
<dbReference type="Pfam" id="PF06130">
    <property type="entry name" value="PTAC"/>
    <property type="match status" value="1"/>
</dbReference>
<evidence type="ECO:0000256" key="1">
    <source>
        <dbReference type="ARBA" id="ARBA00001947"/>
    </source>
</evidence>
<evidence type="ECO:0000256" key="6">
    <source>
        <dbReference type="ARBA" id="ARBA00022723"/>
    </source>
</evidence>
<dbReference type="InterPro" id="IPR008300">
    <property type="entry name" value="PTAC"/>
</dbReference>
<reference evidence="11 12" key="1">
    <citation type="journal article" date="2015" name="Genome Announc.">
        <title>Expanding the biotechnology potential of lactobacilli through comparative genomics of 213 strains and associated genera.</title>
        <authorList>
            <person name="Sun Z."/>
            <person name="Harris H.M."/>
            <person name="McCann A."/>
            <person name="Guo C."/>
            <person name="Argimon S."/>
            <person name="Zhang W."/>
            <person name="Yang X."/>
            <person name="Jeffery I.B."/>
            <person name="Cooney J.C."/>
            <person name="Kagawa T.F."/>
            <person name="Liu W."/>
            <person name="Song Y."/>
            <person name="Salvetti E."/>
            <person name="Wrobel A."/>
            <person name="Rasinkangas P."/>
            <person name="Parkhill J."/>
            <person name="Rea M.C."/>
            <person name="O'Sullivan O."/>
            <person name="Ritari J."/>
            <person name="Douillard F.P."/>
            <person name="Paul Ross R."/>
            <person name="Yang R."/>
            <person name="Briner A.E."/>
            <person name="Felis G.E."/>
            <person name="de Vos W.M."/>
            <person name="Barrangou R."/>
            <person name="Klaenhammer T.R."/>
            <person name="Caufield P.W."/>
            <person name="Cui Y."/>
            <person name="Zhang H."/>
            <person name="O'Toole P.W."/>
        </authorList>
    </citation>
    <scope>NUCLEOTIDE SEQUENCE [LARGE SCALE GENOMIC DNA]</scope>
    <source>
        <strain evidence="11 12">DSM 14421</strain>
    </source>
</reference>
<dbReference type="PANTHER" id="PTHR39453">
    <property type="entry name" value="PHOSPHATE PROPANOYLTRANSFERASE"/>
    <property type="match status" value="1"/>
</dbReference>
<comment type="cofactor">
    <cofactor evidence="1">
        <name>Zn(2+)</name>
        <dbReference type="ChEBI" id="CHEBI:29105"/>
    </cofactor>
</comment>
<comment type="function">
    <text evidence="10">Involved in 1,2-propanediol (1,2-PD) degradation by catalyzing the conversion of propanoyl-CoA to propanoyl-phosphate.</text>
</comment>
<dbReference type="GO" id="GO:0046872">
    <property type="term" value="F:metal ion binding"/>
    <property type="evidence" value="ECO:0007669"/>
    <property type="project" value="UniProtKB-KW"/>
</dbReference>
<evidence type="ECO:0000256" key="5">
    <source>
        <dbReference type="ARBA" id="ARBA00022679"/>
    </source>
</evidence>
<dbReference type="NCBIfam" id="NF011652">
    <property type="entry name" value="PRK15070.1"/>
    <property type="match status" value="1"/>
</dbReference>
<evidence type="ECO:0000256" key="2">
    <source>
        <dbReference type="ARBA" id="ARBA00007342"/>
    </source>
</evidence>
<organism evidence="11 12">
    <name type="scientific">Lentilactobacillus diolivorans DSM 14421</name>
    <dbReference type="NCBI Taxonomy" id="1423739"/>
    <lineage>
        <taxon>Bacteria</taxon>
        <taxon>Bacillati</taxon>
        <taxon>Bacillota</taxon>
        <taxon>Bacilli</taxon>
        <taxon>Lactobacillales</taxon>
        <taxon>Lactobacillaceae</taxon>
        <taxon>Lentilactobacillus</taxon>
    </lineage>
</organism>